<sequence>MELTPYVDSLQRELAVAAAAGGPEAEALAERLTAPLDAAVRLTLQEAVVDAAAEITLAMAPGSVDVRLAGRGLAFVVAPAPPEAPSGVTSPVTPSADAAGGDDGNEGGTSRITFRPSDRLKADIEAAAEREGLSVNAFLVRMLTLAVRRSGPAETTSHPATGPVATPRGGQRLSGWAR</sequence>
<accession>A0A512T4Y6</accession>
<evidence type="ECO:0008006" key="4">
    <source>
        <dbReference type="Google" id="ProtNLM"/>
    </source>
</evidence>
<keyword evidence="3" id="KW-1185">Reference proteome</keyword>
<dbReference type="RefSeq" id="WP_147067202.1">
    <property type="nucleotide sequence ID" value="NZ_BAABDN010000003.1"/>
</dbReference>
<dbReference type="AlphaFoldDB" id="A0A512T4Y6"/>
<dbReference type="Proteomes" id="UP000321793">
    <property type="component" value="Unassembled WGS sequence"/>
</dbReference>
<evidence type="ECO:0000313" key="2">
    <source>
        <dbReference type="EMBL" id="GEQ15269.1"/>
    </source>
</evidence>
<gene>
    <name evidence="2" type="ORF">KLO01_33160</name>
</gene>
<reference evidence="2 3" key="1">
    <citation type="submission" date="2019-07" db="EMBL/GenBank/DDBJ databases">
        <title>Whole genome shotgun sequence of Knoellia locipacati NBRC 109775.</title>
        <authorList>
            <person name="Hosoyama A."/>
            <person name="Uohara A."/>
            <person name="Ohji S."/>
            <person name="Ichikawa N."/>
        </authorList>
    </citation>
    <scope>NUCLEOTIDE SEQUENCE [LARGE SCALE GENOMIC DNA]</scope>
    <source>
        <strain evidence="2 3">NBRC 109775</strain>
    </source>
</reference>
<feature type="region of interest" description="Disordered" evidence="1">
    <location>
        <begin position="81"/>
        <end position="114"/>
    </location>
</feature>
<name>A0A512T4Y6_9MICO</name>
<dbReference type="GO" id="GO:0006355">
    <property type="term" value="P:regulation of DNA-templated transcription"/>
    <property type="evidence" value="ECO:0007669"/>
    <property type="project" value="InterPro"/>
</dbReference>
<dbReference type="OrthoDB" id="5193907at2"/>
<evidence type="ECO:0000256" key="1">
    <source>
        <dbReference type="SAM" id="MobiDB-lite"/>
    </source>
</evidence>
<dbReference type="EMBL" id="BKBA01000015">
    <property type="protein sequence ID" value="GEQ15269.1"/>
    <property type="molecule type" value="Genomic_DNA"/>
</dbReference>
<feature type="region of interest" description="Disordered" evidence="1">
    <location>
        <begin position="151"/>
        <end position="178"/>
    </location>
</feature>
<dbReference type="InterPro" id="IPR010985">
    <property type="entry name" value="Ribbon_hlx_hlx"/>
</dbReference>
<comment type="caution">
    <text evidence="2">The sequence shown here is derived from an EMBL/GenBank/DDBJ whole genome shotgun (WGS) entry which is preliminary data.</text>
</comment>
<protein>
    <recommendedName>
        <fullName evidence="4">Histidine kinase</fullName>
    </recommendedName>
</protein>
<organism evidence="2 3">
    <name type="scientific">Knoellia locipacati</name>
    <dbReference type="NCBI Taxonomy" id="882824"/>
    <lineage>
        <taxon>Bacteria</taxon>
        <taxon>Bacillati</taxon>
        <taxon>Actinomycetota</taxon>
        <taxon>Actinomycetes</taxon>
        <taxon>Micrococcales</taxon>
        <taxon>Intrasporangiaceae</taxon>
        <taxon>Knoellia</taxon>
    </lineage>
</organism>
<proteinExistence type="predicted"/>
<dbReference type="SUPFAM" id="SSF47598">
    <property type="entry name" value="Ribbon-helix-helix"/>
    <property type="match status" value="1"/>
</dbReference>
<evidence type="ECO:0000313" key="3">
    <source>
        <dbReference type="Proteomes" id="UP000321793"/>
    </source>
</evidence>